<keyword evidence="7" id="KW-1185">Reference proteome</keyword>
<evidence type="ECO:0000256" key="2">
    <source>
        <dbReference type="ARBA" id="ARBA00022630"/>
    </source>
</evidence>
<name>A0AAV9Q8L1_9PEZI</name>
<dbReference type="SUPFAM" id="SSF56425">
    <property type="entry name" value="Succinate dehydrogenase/fumarate reductase flavoprotein, catalytic domain"/>
    <property type="match status" value="1"/>
</dbReference>
<comment type="cofactor">
    <cofactor evidence="1">
        <name>FAD</name>
        <dbReference type="ChEBI" id="CHEBI:57692"/>
    </cofactor>
</comment>
<dbReference type="Gene3D" id="3.50.50.60">
    <property type="entry name" value="FAD/NAD(P)-binding domain"/>
    <property type="match status" value="1"/>
</dbReference>
<dbReference type="InterPro" id="IPR036188">
    <property type="entry name" value="FAD/NAD-bd_sf"/>
</dbReference>
<dbReference type="Pfam" id="PF00890">
    <property type="entry name" value="FAD_binding_2"/>
    <property type="match status" value="1"/>
</dbReference>
<keyword evidence="4" id="KW-0560">Oxidoreductase</keyword>
<feature type="domain" description="FAD-dependent oxidoreductase 2 FAD-binding" evidence="5">
    <location>
        <begin position="14"/>
        <end position="521"/>
    </location>
</feature>
<dbReference type="InterPro" id="IPR050315">
    <property type="entry name" value="FAD-oxidoreductase_2"/>
</dbReference>
<dbReference type="EMBL" id="JAXLQG010000008">
    <property type="protein sequence ID" value="KAK5536513.1"/>
    <property type="molecule type" value="Genomic_DNA"/>
</dbReference>
<dbReference type="InterPro" id="IPR003953">
    <property type="entry name" value="FAD-dep_OxRdtase_2_FAD-bd"/>
</dbReference>
<evidence type="ECO:0000313" key="7">
    <source>
        <dbReference type="Proteomes" id="UP001345827"/>
    </source>
</evidence>
<dbReference type="GO" id="GO:0008202">
    <property type="term" value="P:steroid metabolic process"/>
    <property type="evidence" value="ECO:0007669"/>
    <property type="project" value="UniProtKB-ARBA"/>
</dbReference>
<comment type="caution">
    <text evidence="6">The sequence shown here is derived from an EMBL/GenBank/DDBJ whole genome shotgun (WGS) entry which is preliminary data.</text>
</comment>
<dbReference type="Gene3D" id="3.90.700.10">
    <property type="entry name" value="Succinate dehydrogenase/fumarate reductase flavoprotein, catalytic domain"/>
    <property type="match status" value="1"/>
</dbReference>
<evidence type="ECO:0000313" key="6">
    <source>
        <dbReference type="EMBL" id="KAK5536513.1"/>
    </source>
</evidence>
<accession>A0AAV9Q8L1</accession>
<dbReference type="AlphaFoldDB" id="A0AAV9Q8L1"/>
<dbReference type="Proteomes" id="UP001345827">
    <property type="component" value="Unassembled WGS sequence"/>
</dbReference>
<organism evidence="6 7">
    <name type="scientific">Vermiconidia calcicola</name>
    <dbReference type="NCBI Taxonomy" id="1690605"/>
    <lineage>
        <taxon>Eukaryota</taxon>
        <taxon>Fungi</taxon>
        <taxon>Dikarya</taxon>
        <taxon>Ascomycota</taxon>
        <taxon>Pezizomycotina</taxon>
        <taxon>Dothideomycetes</taxon>
        <taxon>Dothideomycetidae</taxon>
        <taxon>Mycosphaerellales</taxon>
        <taxon>Extremaceae</taxon>
        <taxon>Vermiconidia</taxon>
    </lineage>
</organism>
<protein>
    <recommendedName>
        <fullName evidence="5">FAD-dependent oxidoreductase 2 FAD-binding domain-containing protein</fullName>
    </recommendedName>
</protein>
<dbReference type="InterPro" id="IPR027477">
    <property type="entry name" value="Succ_DH/fumarate_Rdtase_cat_sf"/>
</dbReference>
<keyword evidence="3" id="KW-0274">FAD</keyword>
<dbReference type="PANTHER" id="PTHR43400">
    <property type="entry name" value="FUMARATE REDUCTASE"/>
    <property type="match status" value="1"/>
</dbReference>
<keyword evidence="2" id="KW-0285">Flavoprotein</keyword>
<gene>
    <name evidence="6" type="ORF">LTR25_005187</name>
</gene>
<proteinExistence type="predicted"/>
<reference evidence="6 7" key="1">
    <citation type="submission" date="2023-06" db="EMBL/GenBank/DDBJ databases">
        <title>Black Yeasts Isolated from many extreme environments.</title>
        <authorList>
            <person name="Coleine C."/>
            <person name="Stajich J.E."/>
            <person name="Selbmann L."/>
        </authorList>
    </citation>
    <scope>NUCLEOTIDE SEQUENCE [LARGE SCALE GENOMIC DNA]</scope>
    <source>
        <strain evidence="6 7">CCFEE 5887</strain>
    </source>
</reference>
<dbReference type="GO" id="GO:0016491">
    <property type="term" value="F:oxidoreductase activity"/>
    <property type="evidence" value="ECO:0007669"/>
    <property type="project" value="UniProtKB-KW"/>
</dbReference>
<evidence type="ECO:0000256" key="4">
    <source>
        <dbReference type="ARBA" id="ARBA00023002"/>
    </source>
</evidence>
<dbReference type="SUPFAM" id="SSF51905">
    <property type="entry name" value="FAD/NAD(P)-binding domain"/>
    <property type="match status" value="1"/>
</dbReference>
<evidence type="ECO:0000256" key="3">
    <source>
        <dbReference type="ARBA" id="ARBA00022827"/>
    </source>
</evidence>
<sequence>MSAINGATWDEEYDAISVGSGIGGLSTAVTAAECGVKALVIEKFDLLGGVSALSSGQLWPGPNHIAEAAGIPDSAQKAKEYIDHLGQGHACPKIRDQYFTRSTECLKYFDARIGVPMMVIRGLPDYYYPEVAGSAPEGRYVEVIPFPAAKLGEYKNKVLTSPYGAYYSYSTSTEWVEMQQGGESIGSCIQRHLANDERCAGAGMAAALVYAALQRKVEFRTSTEVVELVAEDSRVTGVIVRDSSGTRRIRARLGVVLATGGYDWNRRFVSSFDALPVAGSMALPTVTGDHILLCSKLGVIPMPSRAPGQSPIFVGYKVPTEKIYGRGPAYRLLVPGRPHSIIVNSKGKRFSNDSFYPDVVAKVSRFDGQEDGLVNWPAWIVFDQSMLNQRGMPPVLPGQPLLEGMAIKADTLTELAVKAQIDPEGLETTVERFNKMCSNGVDEDFKRGSNPWGRLMAGDPKLKNPNMAPISQAPFYAMRLERVTMGVPTAGLPIDGDGRVENSAGDIVSGLYAAGNSAAWGDWGGGFNSGIAGMRGLLYGYLAALHMTAT</sequence>
<evidence type="ECO:0000256" key="1">
    <source>
        <dbReference type="ARBA" id="ARBA00001974"/>
    </source>
</evidence>
<dbReference type="PANTHER" id="PTHR43400:SF10">
    <property type="entry name" value="3-OXOSTEROID 1-DEHYDROGENASE"/>
    <property type="match status" value="1"/>
</dbReference>
<evidence type="ECO:0000259" key="5">
    <source>
        <dbReference type="Pfam" id="PF00890"/>
    </source>
</evidence>